<accession>A0A381Q600</accession>
<dbReference type="AlphaFoldDB" id="A0A381Q600"/>
<protein>
    <recommendedName>
        <fullName evidence="2">Cytochrome c domain-containing protein</fullName>
    </recommendedName>
</protein>
<dbReference type="InterPro" id="IPR036909">
    <property type="entry name" value="Cyt_c-like_dom_sf"/>
</dbReference>
<organism evidence="1">
    <name type="scientific">marine metagenome</name>
    <dbReference type="NCBI Taxonomy" id="408172"/>
    <lineage>
        <taxon>unclassified sequences</taxon>
        <taxon>metagenomes</taxon>
        <taxon>ecological metagenomes</taxon>
    </lineage>
</organism>
<evidence type="ECO:0008006" key="2">
    <source>
        <dbReference type="Google" id="ProtNLM"/>
    </source>
</evidence>
<dbReference type="SUPFAM" id="SSF46626">
    <property type="entry name" value="Cytochrome c"/>
    <property type="match status" value="1"/>
</dbReference>
<dbReference type="Gene3D" id="1.10.760.10">
    <property type="entry name" value="Cytochrome c-like domain"/>
    <property type="match status" value="1"/>
</dbReference>
<dbReference type="GO" id="GO:0009055">
    <property type="term" value="F:electron transfer activity"/>
    <property type="evidence" value="ECO:0007669"/>
    <property type="project" value="InterPro"/>
</dbReference>
<name>A0A381Q600_9ZZZZ</name>
<reference evidence="1" key="1">
    <citation type="submission" date="2018-05" db="EMBL/GenBank/DDBJ databases">
        <authorList>
            <person name="Lanie J.A."/>
            <person name="Ng W.-L."/>
            <person name="Kazmierczak K.M."/>
            <person name="Andrzejewski T.M."/>
            <person name="Davidsen T.M."/>
            <person name="Wayne K.J."/>
            <person name="Tettelin H."/>
            <person name="Glass J.I."/>
            <person name="Rusch D."/>
            <person name="Podicherti R."/>
            <person name="Tsui H.-C.T."/>
            <person name="Winkler M.E."/>
        </authorList>
    </citation>
    <scope>NUCLEOTIDE SEQUENCE</scope>
</reference>
<gene>
    <name evidence="1" type="ORF">METZ01_LOCUS27192</name>
</gene>
<dbReference type="EMBL" id="UINC01001207">
    <property type="protein sequence ID" value="SUZ74338.1"/>
    <property type="molecule type" value="Genomic_DNA"/>
</dbReference>
<sequence length="104" mass="11357">MITIRLALLSIAVLLPIAVSALLPGDPQNGYPLHELKCSGCHVALFGGDGSKLYTRADRRVQTVEGLMGMVTFCNDQAGAGLNEFELDDIVAYLNESFYQFEFD</sequence>
<proteinExistence type="predicted"/>
<dbReference type="GO" id="GO:0020037">
    <property type="term" value="F:heme binding"/>
    <property type="evidence" value="ECO:0007669"/>
    <property type="project" value="InterPro"/>
</dbReference>
<evidence type="ECO:0000313" key="1">
    <source>
        <dbReference type="EMBL" id="SUZ74338.1"/>
    </source>
</evidence>